<keyword evidence="1" id="KW-0472">Membrane</keyword>
<dbReference type="Pfam" id="PF03168">
    <property type="entry name" value="LEA_2"/>
    <property type="match status" value="1"/>
</dbReference>
<sequence>MAEKMSMKEQAKPLALPSPAIHPTAVDEEEAVGGGASRFRSLGKRRRALCCCCSCCGATTVVLGVVLLVLFLTVFKVKDPTLTMNSLTIDSFNLDLSSPPNNPVSANVTLTADISIKNPNAASFRFGSSATEFYYEGATVGVAYAPAGRVGADRTVRMNVTVDVLADQLASRPDAGSTILSGGDLNLTTHTDIAGRVSVLGIYKRHIKIAMNCSVVLQVSLTSANTTSTTCDGNVN</sequence>
<protein>
    <recommendedName>
        <fullName evidence="2">Late embryogenesis abundant protein LEA-2 subgroup domain-containing protein</fullName>
    </recommendedName>
</protein>
<reference evidence="3" key="1">
    <citation type="submission" date="2020-07" db="EMBL/GenBank/DDBJ databases">
        <authorList>
            <person name="Lin J."/>
        </authorList>
    </citation>
    <scope>NUCLEOTIDE SEQUENCE</scope>
</reference>
<dbReference type="EMBL" id="LR862152">
    <property type="protein sequence ID" value="CAD1834048.1"/>
    <property type="molecule type" value="Genomic_DNA"/>
</dbReference>
<dbReference type="Gene3D" id="2.60.40.1820">
    <property type="match status" value="1"/>
</dbReference>
<evidence type="ECO:0000256" key="1">
    <source>
        <dbReference type="SAM" id="Phobius"/>
    </source>
</evidence>
<keyword evidence="1" id="KW-1133">Transmembrane helix</keyword>
<dbReference type="AlphaFoldDB" id="A0A6V7PTN8"/>
<evidence type="ECO:0000313" key="3">
    <source>
        <dbReference type="EMBL" id="CAD1834048.1"/>
    </source>
</evidence>
<feature type="domain" description="Late embryogenesis abundant protein LEA-2 subgroup" evidence="2">
    <location>
        <begin position="114"/>
        <end position="214"/>
    </location>
</feature>
<dbReference type="InterPro" id="IPR004864">
    <property type="entry name" value="LEA_2"/>
</dbReference>
<organism evidence="3">
    <name type="scientific">Ananas comosus var. bracteatus</name>
    <name type="common">red pineapple</name>
    <dbReference type="NCBI Taxonomy" id="296719"/>
    <lineage>
        <taxon>Eukaryota</taxon>
        <taxon>Viridiplantae</taxon>
        <taxon>Streptophyta</taxon>
        <taxon>Embryophyta</taxon>
        <taxon>Tracheophyta</taxon>
        <taxon>Spermatophyta</taxon>
        <taxon>Magnoliopsida</taxon>
        <taxon>Liliopsida</taxon>
        <taxon>Poales</taxon>
        <taxon>Bromeliaceae</taxon>
        <taxon>Bromelioideae</taxon>
        <taxon>Ananas</taxon>
    </lineage>
</organism>
<evidence type="ECO:0000259" key="2">
    <source>
        <dbReference type="Pfam" id="PF03168"/>
    </source>
</evidence>
<name>A0A6V7PTN8_ANACO</name>
<dbReference type="SUPFAM" id="SSF117070">
    <property type="entry name" value="LEA14-like"/>
    <property type="match status" value="1"/>
</dbReference>
<keyword evidence="1" id="KW-0812">Transmembrane</keyword>
<gene>
    <name evidence="3" type="ORF">CB5_LOCUS17259</name>
</gene>
<proteinExistence type="predicted"/>
<feature type="transmembrane region" description="Helical" evidence="1">
    <location>
        <begin position="48"/>
        <end position="75"/>
    </location>
</feature>
<dbReference type="PANTHER" id="PTHR31852">
    <property type="entry name" value="LATE EMBRYOGENESIS ABUNDANT (LEA) HYDROXYPROLINE-RICH GLYCOPROTEIN FAMILY"/>
    <property type="match status" value="1"/>
</dbReference>
<accession>A0A6V7PTN8</accession>
<dbReference type="InterPro" id="IPR055301">
    <property type="entry name" value="Lea14-like_2"/>
</dbReference>